<reference evidence="7 8" key="1">
    <citation type="journal article" date="2012" name="G3 (Bethesda)">
        <title>Pichia sorbitophila, an interspecies yeast hybrid reveals early steps of genome resolution following polyploidization.</title>
        <authorList>
            <person name="Leh Louis V."/>
            <person name="Despons L."/>
            <person name="Friedrich A."/>
            <person name="Martin T."/>
            <person name="Durrens P."/>
            <person name="Casaregola S."/>
            <person name="Neuveglise C."/>
            <person name="Fairhead C."/>
            <person name="Marck C."/>
            <person name="Cruz J.A."/>
            <person name="Straub M.L."/>
            <person name="Kugler V."/>
            <person name="Sacerdot C."/>
            <person name="Uzunov Z."/>
            <person name="Thierry A."/>
            <person name="Weiss S."/>
            <person name="Bleykasten C."/>
            <person name="De Montigny J."/>
            <person name="Jacques N."/>
            <person name="Jung P."/>
            <person name="Lemaire M."/>
            <person name="Mallet S."/>
            <person name="Morel G."/>
            <person name="Richard G.F."/>
            <person name="Sarkar A."/>
            <person name="Savel G."/>
            <person name="Schacherer J."/>
            <person name="Seret M.L."/>
            <person name="Talla E."/>
            <person name="Samson G."/>
            <person name="Jubin C."/>
            <person name="Poulain J."/>
            <person name="Vacherie B."/>
            <person name="Barbe V."/>
            <person name="Pelletier E."/>
            <person name="Sherman D.J."/>
            <person name="Westhof E."/>
            <person name="Weissenbach J."/>
            <person name="Baret P.V."/>
            <person name="Wincker P."/>
            <person name="Gaillardin C."/>
            <person name="Dujon B."/>
            <person name="Souciet J.L."/>
        </authorList>
    </citation>
    <scope>NUCLEOTIDE SEQUENCE [LARGE SCALE GENOMIC DNA]</scope>
    <source>
        <strain evidence="8">ATCC MYA-4447 / BCRC 22081 / CBS 7064 / NBRC 10061 / NRRL Y-12695</strain>
    </source>
</reference>
<dbReference type="OMA" id="KCAVIGK"/>
<dbReference type="UniPathway" id="UPA00537">
    <property type="reaction ID" value="UER00595"/>
</dbReference>
<dbReference type="FunCoup" id="G8YQ38">
    <property type="interactions" value="429"/>
</dbReference>
<dbReference type="InParanoid" id="G8YQ38"/>
<feature type="domain" description="BPL/LPL catalytic" evidence="6">
    <location>
        <begin position="111"/>
        <end position="302"/>
    </location>
</feature>
<evidence type="ECO:0000313" key="7">
    <source>
        <dbReference type="EMBL" id="CCE78773.1"/>
    </source>
</evidence>
<dbReference type="InterPro" id="IPR045864">
    <property type="entry name" value="aa-tRNA-synth_II/BPL/LPL"/>
</dbReference>
<feature type="compositionally biased region" description="Polar residues" evidence="5">
    <location>
        <begin position="49"/>
        <end position="67"/>
    </location>
</feature>
<evidence type="ECO:0000256" key="4">
    <source>
        <dbReference type="ARBA" id="ARBA00015925"/>
    </source>
</evidence>
<dbReference type="PANTHER" id="PTHR12561:SF3">
    <property type="entry name" value="LIPOYLTRANSFERASE 1, MITOCHONDRIAL"/>
    <property type="match status" value="1"/>
</dbReference>
<dbReference type="GO" id="GO:0017118">
    <property type="term" value="F:lipoyltransferase activity"/>
    <property type="evidence" value="ECO:0007669"/>
    <property type="project" value="TreeGrafter"/>
</dbReference>
<evidence type="ECO:0000256" key="3">
    <source>
        <dbReference type="ARBA" id="ARBA00008242"/>
    </source>
</evidence>
<evidence type="ECO:0000313" key="8">
    <source>
        <dbReference type="Proteomes" id="UP000005222"/>
    </source>
</evidence>
<dbReference type="HOGENOM" id="CLU_022986_2_1_1"/>
<comment type="pathway">
    <text evidence="2">Protein modification; protein lipoylation via exogenous pathway; protein N(6)-(lipoyl)lysine from lipoate: step 2/2.</text>
</comment>
<dbReference type="GO" id="GO:0005739">
    <property type="term" value="C:mitochondrion"/>
    <property type="evidence" value="ECO:0007669"/>
    <property type="project" value="TreeGrafter"/>
</dbReference>
<dbReference type="CDD" id="cd16443">
    <property type="entry name" value="LplA"/>
    <property type="match status" value="1"/>
</dbReference>
<comment type="similarity">
    <text evidence="3">Belongs to the LplA family.</text>
</comment>
<dbReference type="GO" id="GO:0009249">
    <property type="term" value="P:protein lipoylation"/>
    <property type="evidence" value="ECO:0007669"/>
    <property type="project" value="InterPro"/>
</dbReference>
<proteinExistence type="inferred from homology"/>
<dbReference type="PANTHER" id="PTHR12561">
    <property type="entry name" value="LIPOATE-PROTEIN LIGASE"/>
    <property type="match status" value="1"/>
</dbReference>
<dbReference type="InterPro" id="IPR004143">
    <property type="entry name" value="BPL_LPL_catalytic"/>
</dbReference>
<protein>
    <recommendedName>
        <fullName evidence="4">Putative lipoate-protein ligase A</fullName>
    </recommendedName>
</protein>
<evidence type="ECO:0000256" key="1">
    <source>
        <dbReference type="ARBA" id="ARBA00003253"/>
    </source>
</evidence>
<dbReference type="Pfam" id="PF21948">
    <property type="entry name" value="LplA-B_cat"/>
    <property type="match status" value="1"/>
</dbReference>
<gene>
    <name evidence="7" type="primary">Piso0_000802</name>
    <name evidence="7" type="ORF">GNLVRS01_PISO0D04447g</name>
</gene>
<comment type="function">
    <text evidence="1">Catalyzes both the ATP-dependent activation of exogenously supplied lipoate to lipoyl-AMP and the transfer of the activated lipoyl onto the lipoyl domains of lipoate-dependent enzymes.</text>
</comment>
<feature type="region of interest" description="Disordered" evidence="5">
    <location>
        <begin position="49"/>
        <end position="71"/>
    </location>
</feature>
<evidence type="ECO:0000256" key="2">
    <source>
        <dbReference type="ARBA" id="ARBA00005085"/>
    </source>
</evidence>
<dbReference type="Gene3D" id="3.30.930.10">
    <property type="entry name" value="Bira Bifunctional Protein, Domain 2"/>
    <property type="match status" value="1"/>
</dbReference>
<sequence length="466" mass="53125">MFALFRNAIARKTCDLNWTRRLMADVPFGDDLTPIDYGDYNLEDFLHYQPNNTNTSKPRQEDSSNFPSDEFSKAVVSKEPIVFVSKIKDPHWNLAIEDFIYNQMPLPSDNVANYNRLFLYSNSPCVVIGKNQNPWKEVNIPLLQSLRIPLVRRRSGGGTVVHDLGNTNFSFMTSKANFDRQKFSSKLVEVLNDSKLLKFNLQVNERGDIVSLPGADGKTYKVSGSAYKLSKGRSYHHATMLLNSRLDVLKKLLSRDETKLGVVDAKASVESVRSKVKNLEIPSDDFIQLAIKGFREEYGITKDDTAYSNEIINKKNDGDETSVDYDQDELFNLKDFMTSTPRERQVNVMYIDESMSLPTEIKSTYEELKSWDWKYGATPKFTHYFTNEEIGIHVQIEVGKHAEVKDVIVNVLENCQLSHESVFDSFRFLQQVLRTEPITYTGSTVAGYITNDQISDWLGSSIDGTI</sequence>
<dbReference type="STRING" id="559304.G8YQ38"/>
<accession>G8YQ38</accession>
<evidence type="ECO:0000256" key="5">
    <source>
        <dbReference type="SAM" id="MobiDB-lite"/>
    </source>
</evidence>
<dbReference type="OrthoDB" id="201621at2759"/>
<dbReference type="AlphaFoldDB" id="G8YQ38"/>
<evidence type="ECO:0000259" key="6">
    <source>
        <dbReference type="PROSITE" id="PS51733"/>
    </source>
</evidence>
<keyword evidence="8" id="KW-1185">Reference proteome</keyword>
<dbReference type="EMBL" id="FO082056">
    <property type="protein sequence ID" value="CCE78773.1"/>
    <property type="molecule type" value="Genomic_DNA"/>
</dbReference>
<dbReference type="Proteomes" id="UP000005222">
    <property type="component" value="Chromosome D"/>
</dbReference>
<name>G8YQ38_PICSO</name>
<dbReference type="SUPFAM" id="SSF55681">
    <property type="entry name" value="Class II aaRS and biotin synthetases"/>
    <property type="match status" value="1"/>
</dbReference>
<dbReference type="PROSITE" id="PS51733">
    <property type="entry name" value="BPL_LPL_CATALYTIC"/>
    <property type="match status" value="1"/>
</dbReference>
<dbReference type="eggNOG" id="KOG3159">
    <property type="taxonomic scope" value="Eukaryota"/>
</dbReference>
<organism evidence="7 8">
    <name type="scientific">Pichia sorbitophila (strain ATCC MYA-4447 / BCRC 22081 / CBS 7064 / NBRC 10061 / NRRL Y-12695)</name>
    <name type="common">Hybrid yeast</name>
    <dbReference type="NCBI Taxonomy" id="559304"/>
    <lineage>
        <taxon>Eukaryota</taxon>
        <taxon>Fungi</taxon>
        <taxon>Dikarya</taxon>
        <taxon>Ascomycota</taxon>
        <taxon>Saccharomycotina</taxon>
        <taxon>Pichiomycetes</taxon>
        <taxon>Debaryomycetaceae</taxon>
        <taxon>Millerozyma</taxon>
    </lineage>
</organism>
<dbReference type="InterPro" id="IPR004562">
    <property type="entry name" value="LipoylTrfase_LipoateP_Ligase"/>
</dbReference>